<dbReference type="SUPFAM" id="SSF49313">
    <property type="entry name" value="Cadherin-like"/>
    <property type="match status" value="14"/>
</dbReference>
<feature type="domain" description="Cadherin" evidence="5">
    <location>
        <begin position="1368"/>
        <end position="1459"/>
    </location>
</feature>
<feature type="domain" description="Cadherin" evidence="5">
    <location>
        <begin position="1564"/>
        <end position="1649"/>
    </location>
</feature>
<dbReference type="PRINTS" id="PR00205">
    <property type="entry name" value="CADHERIN"/>
</dbReference>
<dbReference type="GO" id="GO:0016342">
    <property type="term" value="C:catenin complex"/>
    <property type="evidence" value="ECO:0007669"/>
    <property type="project" value="TreeGrafter"/>
</dbReference>
<organism evidence="6 7">
    <name type="scientific">Nocardioides jishulii</name>
    <dbReference type="NCBI Taxonomy" id="2575440"/>
    <lineage>
        <taxon>Bacteria</taxon>
        <taxon>Bacillati</taxon>
        <taxon>Actinomycetota</taxon>
        <taxon>Actinomycetes</taxon>
        <taxon>Propionibacteriales</taxon>
        <taxon>Nocardioidaceae</taxon>
        <taxon>Nocardioides</taxon>
    </lineage>
</organism>
<keyword evidence="7" id="KW-1185">Reference proteome</keyword>
<feature type="domain" description="Cadherin" evidence="5">
    <location>
        <begin position="1851"/>
        <end position="1956"/>
    </location>
</feature>
<dbReference type="InterPro" id="IPR006626">
    <property type="entry name" value="PbH1"/>
</dbReference>
<evidence type="ECO:0000313" key="7">
    <source>
        <dbReference type="Proteomes" id="UP000307808"/>
    </source>
</evidence>
<evidence type="ECO:0000313" key="6">
    <source>
        <dbReference type="EMBL" id="TKI61469.1"/>
    </source>
</evidence>
<dbReference type="SMART" id="SM00710">
    <property type="entry name" value="PbH1"/>
    <property type="match status" value="8"/>
</dbReference>
<gene>
    <name evidence="6" type="ORF">FC770_11810</name>
</gene>
<keyword evidence="4" id="KW-0472">Membrane</keyword>
<dbReference type="PROSITE" id="PS50268">
    <property type="entry name" value="CADHERIN_2"/>
    <property type="match status" value="15"/>
</dbReference>
<dbReference type="InterPro" id="IPR011050">
    <property type="entry name" value="Pectin_lyase_fold/virulence"/>
</dbReference>
<feature type="domain" description="Cadherin" evidence="5">
    <location>
        <begin position="179"/>
        <end position="271"/>
    </location>
</feature>
<comment type="subcellular location">
    <subcellularLocation>
        <location evidence="1">Membrane</location>
    </subcellularLocation>
</comment>
<feature type="domain" description="Cadherin" evidence="5">
    <location>
        <begin position="2053"/>
        <end position="2144"/>
    </location>
</feature>
<dbReference type="Pfam" id="PF00028">
    <property type="entry name" value="Cadherin"/>
    <property type="match status" value="1"/>
</dbReference>
<dbReference type="RefSeq" id="WP_137066385.1">
    <property type="nucleotide sequence ID" value="NZ_CP040748.1"/>
</dbReference>
<feature type="domain" description="Cadherin" evidence="5">
    <location>
        <begin position="1059"/>
        <end position="1159"/>
    </location>
</feature>
<reference evidence="6 7" key="1">
    <citation type="submission" date="2019-04" db="EMBL/GenBank/DDBJ databases">
        <authorList>
            <person name="Dong K."/>
        </authorList>
    </citation>
    <scope>NUCLEOTIDE SEQUENCE [LARGE SCALE GENOMIC DNA]</scope>
    <source>
        <strain evidence="7">dk3543</strain>
    </source>
</reference>
<evidence type="ECO:0000256" key="3">
    <source>
        <dbReference type="ARBA" id="ARBA00022837"/>
    </source>
</evidence>
<dbReference type="SUPFAM" id="SSF51126">
    <property type="entry name" value="Pectin lyase-like"/>
    <property type="match status" value="1"/>
</dbReference>
<dbReference type="InterPro" id="IPR002126">
    <property type="entry name" value="Cadherin-like_dom"/>
</dbReference>
<dbReference type="GO" id="GO:0005509">
    <property type="term" value="F:calcium ion binding"/>
    <property type="evidence" value="ECO:0007669"/>
    <property type="project" value="InterPro"/>
</dbReference>
<dbReference type="PANTHER" id="PTHR24027">
    <property type="entry name" value="CADHERIN-23"/>
    <property type="match status" value="1"/>
</dbReference>
<dbReference type="OrthoDB" id="264773at2"/>
<dbReference type="CDD" id="cd11304">
    <property type="entry name" value="Cadherin_repeat"/>
    <property type="match status" value="14"/>
</dbReference>
<dbReference type="Pfam" id="PF17803">
    <property type="entry name" value="Cadherin_4"/>
    <property type="match status" value="1"/>
</dbReference>
<feature type="domain" description="Cadherin" evidence="5">
    <location>
        <begin position="278"/>
        <end position="369"/>
    </location>
</feature>
<dbReference type="InterPro" id="IPR039808">
    <property type="entry name" value="Cadherin"/>
</dbReference>
<evidence type="ECO:0000256" key="1">
    <source>
        <dbReference type="ARBA" id="ARBA00004370"/>
    </source>
</evidence>
<dbReference type="Proteomes" id="UP000307808">
    <property type="component" value="Unassembled WGS sequence"/>
</dbReference>
<dbReference type="InterPro" id="IPR015919">
    <property type="entry name" value="Cadherin-like_sf"/>
</dbReference>
<dbReference type="GO" id="GO:0045296">
    <property type="term" value="F:cadherin binding"/>
    <property type="evidence" value="ECO:0007669"/>
    <property type="project" value="TreeGrafter"/>
</dbReference>
<dbReference type="EMBL" id="SZPY01000003">
    <property type="protein sequence ID" value="TKI61469.1"/>
    <property type="molecule type" value="Genomic_DNA"/>
</dbReference>
<dbReference type="GO" id="GO:0008013">
    <property type="term" value="F:beta-catenin binding"/>
    <property type="evidence" value="ECO:0007669"/>
    <property type="project" value="TreeGrafter"/>
</dbReference>
<feature type="domain" description="Cadherin" evidence="5">
    <location>
        <begin position="1262"/>
        <end position="1361"/>
    </location>
</feature>
<dbReference type="GO" id="GO:0007156">
    <property type="term" value="P:homophilic cell adhesion via plasma membrane adhesion molecules"/>
    <property type="evidence" value="ECO:0007669"/>
    <property type="project" value="InterPro"/>
</dbReference>
<protein>
    <recommendedName>
        <fullName evidence="5">Cadherin domain-containing protein</fullName>
    </recommendedName>
</protein>
<feature type="domain" description="Cadherin" evidence="5">
    <location>
        <begin position="673"/>
        <end position="766"/>
    </location>
</feature>
<evidence type="ECO:0000259" key="5">
    <source>
        <dbReference type="PROSITE" id="PS50268"/>
    </source>
</evidence>
<dbReference type="Gene3D" id="2.60.40.60">
    <property type="entry name" value="Cadherins"/>
    <property type="match status" value="15"/>
</dbReference>
<keyword evidence="3" id="KW-0106">Calcium</keyword>
<feature type="domain" description="Cadherin" evidence="5">
    <location>
        <begin position="971"/>
        <end position="1059"/>
    </location>
</feature>
<sequence>MPEHRSSSSSQHRLAPLVLVAMLLSAFAVVPTPGVEAAVPVVESSVALDPRPAYGPGRLKNATPMTQGCIVKGSRVVKHLKKGAKCAPGSTKVEFKVKNPTQLCLMPRGVLKSFRSFRTCDARGGFSQRGLANNKTLFCAVPGKQVRWAPKPKKCVRPERSWTLRNHHPVSLTLGGGVIDENAGKDAVVGTLNTVDIDPGDIQRYSLVAGAGSTHNSLFRIADGRLLARADLDHEAGDLLRVRVLVRDFRRGRLVRPFTVTVADVNEAPRDLALDGTEVAENAPVGTRVGTLSASDPDRGDALTYALDGSALDNADFEVDGNRLLTAVSFDHEVTPQRSVRLVVTDRASLTETQDVTIDVTDVNEAPTSVALSRDIVVENAAADTLVGAFEVTDPDAGAPYTFRILPGADGDDFGVRGDQLVSSRPLDHEEKDTRTVRVEVTDSEGVTLAGSVRVHVIDVNEAPTALATDGDTVEENAPAGTLVSTLTGTDPDRGDTLAYALTTGAGDGGNSFFEVVDDELRVKRPLDHEAAATRSVRLAVTDAGGLTFERTLTVTVDDVNEAPTGLRISKDDVNENVPLGTVVGRLDADDEDADDTQTFTLVAGTGDADNSFFAVDGATLVTARALDHEAAETRSVRLRVTDSAGAAAERAVTITVNDLNDGPRDLALDRDEVEENSAVGTVVGRFSASDEDDADALTYALVAGAGDGGNGRFDIDGDELVVKASLDHETAASHSIRVRVADGAGEQVARTFTVTVLDVNEAPTALALDHDEIDENVTGTVGELSAADVDAGDALTFALVGGAGDTHNADFEVVGDELRTKAGLDFEAGATRSVRVEVSDRGGLTSTKVLEVTVNDVNEAPGLPALDNDDVDENAVDALVGTLSAVDPDARTTLDFSLVAGAGDADNGLFAVVGDELRTRGGLDFEAAGTRSVRVLVSDGTLTASRQLTVTVNDRNDAPTGIALTPSTVDENAADTVVGALGADDQDGDTLTWTLVSGAGDADNAAFVVDGDELKTRAGLDFEAGAERAVRVEAHDGTVRVERALTVTVDDVNEVPSLVTLDSLTVAEDTADARVGGLAADDPDGDPLTYTFVTGAGDADNNNLFTISNGTLRTKAGGVDFEAKATRSVRIAASDGSLTGAGTSFTVSVVDRNDAPTAITLDPTRIRLDAEVGDVVGTLAAADVDATKAHAFTDVSVAGTHSGHGLFTIDGDEVKVARSLTGLSTGSVDLRVRVDDAWAADRTQDASLIRTVRIDLLSARSVALDSMTVDENAPAGTRVGALTYTDPMTAGPYTFVLVPGARDNDDFQVTAGNELRTLSVLDHESTPTRTVEVQVFAGGSALFAAALDVTVADVNEAPVGLALSSTTVAENVVDASVGTLSASDPDAGAFLTYALVAGAGDTHNAQFAIAGSTLRTVGALDFEAGPTRQVRVAVSDGTLTQERTFTVVLLDRNDAPTAIALSDATVLDSAAPGDAVGTLSATDVDATKPHAFTEVPGGNHSGLLTVAGGQVRVAGDLLGVSGDKTVKVRVTDTWGGVTHTYEQLLTVTVSQDSRGTLALSGDSIAENSPSGTAVGELVFSGVGAGPYTYQVVAPADFAVAGSTVRSARTFDHETRDEYVVQVRVTDAGGRQWLREVTVEITDVNEPPFYSHGSNQSLEGVSNGIRPEAVDPEGTPLTWTFETCDGFVDDNARFTLDATTGEAIFSPGLDFEDPTRNEMRLCLGFTDGVHLVKHSWTLAAIDVNEPTTDITLSSTVVDPAVAVGTVVGTLTAVDPDARKPAITDVSTTESGAGYFTVVGDELRVARDLSTLGVFELQVTLLAADSWTTGPGPAVAQSYRKTLTIQLKQPLDLSAPDGSVNENQSAGTRVSTLVASGGTAPHTYALDGAGEDNALFQVVGNELQTKRALDFEVDGSTLTARVAVTDADGDTVSRTVEIVVGDVNEQSLWFTMPTPTTVYADAPVGNGLGYISVSDPDARKPELSVTGINALYFRFDGEQLVVADDLSALPPGVRTIPFKAHDTWGTPPVSQELSGSYSVQVVATPTLDAPDGAIAEGLPAGTRVSTLTAAGGRTPYTYALDGTSVNGSDNDLFAVVGNEVQTRGPLDFDTQPSLTVKVKVTDAWGRVVRRTVTVTVTDVVYGPVTTSDTVTGVVGNTRKVVSDSVLANDTDPEDKVGPQDSLSAVAGTLTTTRGGTVTMASDGTFTYDPKAGDRALTDTVVYTVRSSASGLTSTATLSLEIGQRLVWYVDDSASAGGNGTSQSYFNAIASVPQVPAGHAADEVYLADGTYGAVTINRGRTLRGAQAGLPGLIAAVPSDLAQISVSGSTTAVVIDGGGTVEGVRVRAVNGAAVSIRNSGAVTVTSASRIEGASVGVEVQGTATGLSGDLVLAAPITMSAGEALKATARSGGSLTVDGEITGGSVTLAQLGGPVTFNRDVTGPSVSLNGNSGVTTFAGRVTLNRAGGQPALTATGGGTLTMGAAGNTVRGPVNVDSVTIGAGGLKLDSLNVPSTVTGYGLRLRGVQGQPVVVQGTGTAGSGGTLTAATPVVTDGRVSLELNRVNLVSTGQRGIHATGLAGPLKVLSSTVTGATGDAVLVTGAAEGADLQLRSSTVSGAGDSGVVVTATSGNASVLVDSSTVTGSGTTGSARDGVRVESLGSAQVVTTVTGSTFADNKGDQVQVVGRGSGTSRATITGNTLARTGSTGSGQGIVVNGGGSAWRGAKLLFDVSGNQIQRVDGAGIVLTANGPTDLPPSGAVLEGRAINNTFGSGGACAGAPAVLVDAEGSVTVTALVSGNTGSACGLPFRAIGARGGSVLNLTAVSNALTGTGAAEVRSGVAGVPTSGTTCFDARANQGGIDLSAVGGALALPGFGGDWTSSGVSSYLAYRNGMSIIRALTAARTVTDACVQPVL</sequence>
<evidence type="ECO:0000256" key="4">
    <source>
        <dbReference type="ARBA" id="ARBA00023136"/>
    </source>
</evidence>
<dbReference type="PANTHER" id="PTHR24027:SF438">
    <property type="entry name" value="CADHERIN 23"/>
    <property type="match status" value="1"/>
</dbReference>
<proteinExistence type="predicted"/>
<dbReference type="InterPro" id="IPR040853">
    <property type="entry name" value="RapA2_cadherin-like"/>
</dbReference>
<feature type="domain" description="Cadherin" evidence="5">
    <location>
        <begin position="473"/>
        <end position="566"/>
    </location>
</feature>
<name>A0A4U2YK14_9ACTN</name>
<feature type="domain" description="Cadherin" evidence="5">
    <location>
        <begin position="873"/>
        <end position="969"/>
    </location>
</feature>
<feature type="domain" description="Cadherin" evidence="5">
    <location>
        <begin position="574"/>
        <end position="666"/>
    </location>
</feature>
<keyword evidence="2" id="KW-0677">Repeat</keyword>
<feature type="domain" description="Cadherin" evidence="5">
    <location>
        <begin position="782"/>
        <end position="867"/>
    </location>
</feature>
<feature type="domain" description="Cadherin" evidence="5">
    <location>
        <begin position="377"/>
        <end position="466"/>
    </location>
</feature>
<evidence type="ECO:0000256" key="2">
    <source>
        <dbReference type="ARBA" id="ARBA00022737"/>
    </source>
</evidence>
<accession>A0A4U2YK14</accession>
<dbReference type="GO" id="GO:0016477">
    <property type="term" value="P:cell migration"/>
    <property type="evidence" value="ECO:0007669"/>
    <property type="project" value="TreeGrafter"/>
</dbReference>
<dbReference type="SMART" id="SM00112">
    <property type="entry name" value="CA"/>
    <property type="match status" value="15"/>
</dbReference>
<comment type="caution">
    <text evidence="6">The sequence shown here is derived from an EMBL/GenBank/DDBJ whole genome shotgun (WGS) entry which is preliminary data.</text>
</comment>